<keyword evidence="5" id="KW-1185">Reference proteome</keyword>
<evidence type="ECO:0000256" key="3">
    <source>
        <dbReference type="ARBA" id="ARBA00023242"/>
    </source>
</evidence>
<dbReference type="InterPro" id="IPR001748">
    <property type="entry name" value="BUD31"/>
</dbReference>
<dbReference type="GO" id="GO:0005634">
    <property type="term" value="C:nucleus"/>
    <property type="evidence" value="ECO:0007669"/>
    <property type="project" value="UniProtKB-SubCell"/>
</dbReference>
<organism evidence="4 5">
    <name type="scientific">Nematocida parisii (strain ERTm3)</name>
    <name type="common">Nematode killer fungus</name>
    <dbReference type="NCBI Taxonomy" id="935791"/>
    <lineage>
        <taxon>Eukaryota</taxon>
        <taxon>Fungi</taxon>
        <taxon>Fungi incertae sedis</taxon>
        <taxon>Microsporidia</taxon>
        <taxon>Nematocida</taxon>
    </lineage>
</organism>
<dbReference type="FunCoup" id="I3EE64">
    <property type="interactions" value="218"/>
</dbReference>
<keyword evidence="3" id="KW-0539">Nucleus</keyword>
<dbReference type="STRING" id="935791.I3EE64"/>
<comment type="subcellular location">
    <subcellularLocation>
        <location evidence="1">Nucleus</location>
    </subcellularLocation>
</comment>
<dbReference type="OrthoDB" id="277109at2759"/>
<dbReference type="InParanoid" id="I3EE64"/>
<protein>
    <submittedName>
        <fullName evidence="4">Uncharacterized protein</fullName>
    </submittedName>
</protein>
<accession>I3EE64</accession>
<dbReference type="AlphaFoldDB" id="I3EE64"/>
<name>I3EE64_NEMP3</name>
<proteinExistence type="inferred from homology"/>
<evidence type="ECO:0000256" key="1">
    <source>
        <dbReference type="ARBA" id="ARBA00004123"/>
    </source>
</evidence>
<gene>
    <name evidence="4" type="ORF">NEQG_02392</name>
</gene>
<dbReference type="OMA" id="LCSGECM"/>
<dbReference type="EMBL" id="GL870882">
    <property type="protein sequence ID" value="EIJ87511.1"/>
    <property type="molecule type" value="Genomic_DNA"/>
</dbReference>
<dbReference type="Proteomes" id="UP000002872">
    <property type="component" value="Unassembled WGS sequence"/>
</dbReference>
<reference evidence="4" key="1">
    <citation type="submission" date="2011-01" db="EMBL/GenBank/DDBJ databases">
        <title>The Genome Sequence of Nematocida parisii strain ERTm3.</title>
        <authorList>
            <consortium name="The Broad Institute Genome Sequencing Platform"/>
            <consortium name="The Broad Institute Genome Sequencing Center for Infectious Disease"/>
            <person name="Cuomo C."/>
            <person name="Troemel E."/>
            <person name="Young S.K."/>
            <person name="Zeng Q."/>
            <person name="Gargeya S."/>
            <person name="Fitzgerald M."/>
            <person name="Haas B."/>
            <person name="Abouelleil A."/>
            <person name="Alvarado L."/>
            <person name="Arachchi H.M."/>
            <person name="Berlin A."/>
            <person name="Chapman S.B."/>
            <person name="Gearin G."/>
            <person name="Goldberg J."/>
            <person name="Griggs A."/>
            <person name="Gujja S."/>
            <person name="Hansen M."/>
            <person name="Heiman D."/>
            <person name="Howarth C."/>
            <person name="Larimer J."/>
            <person name="Lui A."/>
            <person name="MacDonald P.J.P."/>
            <person name="McCowen C."/>
            <person name="Montmayeur A."/>
            <person name="Murphy C."/>
            <person name="Neiman D."/>
            <person name="Pearson M."/>
            <person name="Priest M."/>
            <person name="Roberts A."/>
            <person name="Saif S."/>
            <person name="Shea T."/>
            <person name="Sisk P."/>
            <person name="Stolte C."/>
            <person name="Sykes S."/>
            <person name="Wortman J."/>
            <person name="Nusbaum C."/>
            <person name="Birren B."/>
        </authorList>
    </citation>
    <scope>NUCLEOTIDE SEQUENCE</scope>
    <source>
        <strain evidence="4">ERTm3</strain>
    </source>
</reference>
<dbReference type="VEuPathDB" id="MicrosporidiaDB:NEQG_02392"/>
<comment type="similarity">
    <text evidence="2">Belongs to the BUD31 (G10) family.</text>
</comment>
<evidence type="ECO:0000313" key="5">
    <source>
        <dbReference type="Proteomes" id="UP000002872"/>
    </source>
</evidence>
<evidence type="ECO:0000313" key="4">
    <source>
        <dbReference type="EMBL" id="EIJ87511.1"/>
    </source>
</evidence>
<sequence>MEEFKKEIKRVLKDKDTGKRENRQAEVLKITRERTKYLYKLYQQNKITDKELGNYIRKEECDMLLIQHWKKAEKREVVKYVCCMLCIRKGRRCICRKVSGTVCTNCLCSGECMVAVHKDMDCFE</sequence>
<dbReference type="Pfam" id="PF01125">
    <property type="entry name" value="BUD31"/>
    <property type="match status" value="1"/>
</dbReference>
<dbReference type="HOGENOM" id="CLU_1993214_0_0_1"/>
<evidence type="ECO:0000256" key="2">
    <source>
        <dbReference type="ARBA" id="ARBA00005287"/>
    </source>
</evidence>